<dbReference type="Proteomes" id="UP000011566">
    <property type="component" value="Unassembled WGS sequence"/>
</dbReference>
<keyword evidence="3" id="KW-1185">Reference proteome</keyword>
<accession>M0LZ25</accession>
<keyword evidence="1" id="KW-0812">Transmembrane</keyword>
<evidence type="ECO:0000256" key="1">
    <source>
        <dbReference type="SAM" id="Phobius"/>
    </source>
</evidence>
<protein>
    <submittedName>
        <fullName evidence="2">Uncharacterized protein</fullName>
    </submittedName>
</protein>
<dbReference type="PATRIC" id="fig|1132509.6.peg.2181"/>
<dbReference type="AlphaFoldDB" id="M0LZ25"/>
<comment type="caution">
    <text evidence="2">The sequence shown here is derived from an EMBL/GenBank/DDBJ whole genome shotgun (WGS) entry which is preliminary data.</text>
</comment>
<dbReference type="EMBL" id="AOMB01000030">
    <property type="protein sequence ID" value="EMA38413.1"/>
    <property type="molecule type" value="Genomic_DNA"/>
</dbReference>
<dbReference type="eggNOG" id="arCOG06152">
    <property type="taxonomic scope" value="Archaea"/>
</dbReference>
<feature type="transmembrane region" description="Helical" evidence="1">
    <location>
        <begin position="105"/>
        <end position="129"/>
    </location>
</feature>
<sequence length="215" mass="23592">MTGFDRLFRRFVGLLRSNIDITLTIEESANRDRFVVSTVDEECTTDPIVLDDACAEARIVLDHQIDLNNDIDDKSMRTARIIVVSLSIVAGIGSSRSAADLTNLLNGLMSAGVLLTVLSLVVLVISYFASDPKLGPSSDYVETNILGDGLSRQQYQRELLEAYSVWIDQTGDAIELNGAVLSLGESLFALGILCFMGGLLERVWEVSLLQWLSFL</sequence>
<name>M0LZ25_9EURY</name>
<organism evidence="2 3">
    <name type="scientific">Halococcus hamelinensis 100A6</name>
    <dbReference type="NCBI Taxonomy" id="1132509"/>
    <lineage>
        <taxon>Archaea</taxon>
        <taxon>Methanobacteriati</taxon>
        <taxon>Methanobacteriota</taxon>
        <taxon>Stenosarchaea group</taxon>
        <taxon>Halobacteria</taxon>
        <taxon>Halobacteriales</taxon>
        <taxon>Halococcaceae</taxon>
        <taxon>Halococcus</taxon>
    </lineage>
</organism>
<keyword evidence="1" id="KW-1133">Transmembrane helix</keyword>
<reference evidence="2 3" key="1">
    <citation type="journal article" date="2014" name="PLoS Genet.">
        <title>Phylogenetically driven sequencing of extremely halophilic archaea reveals strategies for static and dynamic osmo-response.</title>
        <authorList>
            <person name="Becker E.A."/>
            <person name="Seitzer P.M."/>
            <person name="Tritt A."/>
            <person name="Larsen D."/>
            <person name="Krusor M."/>
            <person name="Yao A.I."/>
            <person name="Wu D."/>
            <person name="Madern D."/>
            <person name="Eisen J.A."/>
            <person name="Darling A.E."/>
            <person name="Facciotti M.T."/>
        </authorList>
    </citation>
    <scope>NUCLEOTIDE SEQUENCE [LARGE SCALE GENOMIC DNA]</scope>
    <source>
        <strain evidence="2 3">100A6</strain>
    </source>
</reference>
<evidence type="ECO:0000313" key="3">
    <source>
        <dbReference type="Proteomes" id="UP000011566"/>
    </source>
</evidence>
<dbReference type="OrthoDB" id="264986at2157"/>
<feature type="transmembrane region" description="Helical" evidence="1">
    <location>
        <begin position="81"/>
        <end position="99"/>
    </location>
</feature>
<gene>
    <name evidence="2" type="ORF">C447_09672</name>
</gene>
<evidence type="ECO:0000313" key="2">
    <source>
        <dbReference type="EMBL" id="EMA38413.1"/>
    </source>
</evidence>
<keyword evidence="1" id="KW-0472">Membrane</keyword>
<dbReference type="RefSeq" id="WP_007693306.1">
    <property type="nucleotide sequence ID" value="NZ_AJRK01000391.1"/>
</dbReference>
<proteinExistence type="predicted"/>